<sequence length="185" mass="19775">MFKNYKKLLSSLLLFFLIPLPSYGWGIRFRGRIYKRLLGECGNNLALSSLVNIYNPSTLKCGNNVYIGYCCYIGDGDITIDDEVVIGPYVSITGGNHLFKDGSVRFGGYQYKPISIGKGSWIGAHSSIVAGVKIGKGCIVAAGSVVNKDVPDGMVVGGVPAKVIKENDPNSGLDGTEQVGMQGRC</sequence>
<name>A0AA92R7E6_9VIBR</name>
<gene>
    <name evidence="3" type="ORF">JOS67_13950</name>
</gene>
<evidence type="ECO:0000313" key="3">
    <source>
        <dbReference type="EMBL" id="QRG82656.1"/>
    </source>
</evidence>
<dbReference type="RefSeq" id="WP_203346731.1">
    <property type="nucleotide sequence ID" value="NZ_CP069195.1"/>
</dbReference>
<dbReference type="PANTHER" id="PTHR23416:SF23">
    <property type="entry name" value="ACETYLTRANSFERASE C18B11.09C-RELATED"/>
    <property type="match status" value="1"/>
</dbReference>
<organism evidence="3 4">
    <name type="scientific">Vibrio diabolicus</name>
    <dbReference type="NCBI Taxonomy" id="50719"/>
    <lineage>
        <taxon>Bacteria</taxon>
        <taxon>Pseudomonadati</taxon>
        <taxon>Pseudomonadota</taxon>
        <taxon>Gammaproteobacteria</taxon>
        <taxon>Vibrionales</taxon>
        <taxon>Vibrionaceae</taxon>
        <taxon>Vibrio</taxon>
        <taxon>Vibrio diabolicus subgroup</taxon>
    </lineage>
</organism>
<dbReference type="GO" id="GO:0008374">
    <property type="term" value="F:O-acyltransferase activity"/>
    <property type="evidence" value="ECO:0007669"/>
    <property type="project" value="TreeGrafter"/>
</dbReference>
<comment type="similarity">
    <text evidence="1">Belongs to the transferase hexapeptide repeat family.</text>
</comment>
<dbReference type="InterPro" id="IPR011004">
    <property type="entry name" value="Trimer_LpxA-like_sf"/>
</dbReference>
<keyword evidence="2" id="KW-0808">Transferase</keyword>
<dbReference type="AlphaFoldDB" id="A0AA92R7E6"/>
<protein>
    <submittedName>
        <fullName evidence="3">Acyltransferase</fullName>
    </submittedName>
</protein>
<dbReference type="SUPFAM" id="SSF51161">
    <property type="entry name" value="Trimeric LpxA-like enzymes"/>
    <property type="match status" value="1"/>
</dbReference>
<dbReference type="Gene3D" id="2.160.10.10">
    <property type="entry name" value="Hexapeptide repeat proteins"/>
    <property type="match status" value="1"/>
</dbReference>
<dbReference type="InterPro" id="IPR051159">
    <property type="entry name" value="Hexapeptide_acetyltransf"/>
</dbReference>
<proteinExistence type="inferred from homology"/>
<dbReference type="PANTHER" id="PTHR23416">
    <property type="entry name" value="SIALIC ACID SYNTHASE-RELATED"/>
    <property type="match status" value="1"/>
</dbReference>
<dbReference type="GO" id="GO:0005829">
    <property type="term" value="C:cytosol"/>
    <property type="evidence" value="ECO:0007669"/>
    <property type="project" value="TreeGrafter"/>
</dbReference>
<dbReference type="CDD" id="cd04647">
    <property type="entry name" value="LbH_MAT_like"/>
    <property type="match status" value="1"/>
</dbReference>
<dbReference type="Pfam" id="PF00132">
    <property type="entry name" value="Hexapep"/>
    <property type="match status" value="1"/>
</dbReference>
<dbReference type="Proteomes" id="UP000596337">
    <property type="component" value="Chromosome 1"/>
</dbReference>
<keyword evidence="3" id="KW-0012">Acyltransferase</keyword>
<dbReference type="EMBL" id="CP069195">
    <property type="protein sequence ID" value="QRG82656.1"/>
    <property type="molecule type" value="Genomic_DNA"/>
</dbReference>
<reference evidence="3 4" key="1">
    <citation type="submission" date="2021-01" db="EMBL/GenBank/DDBJ databases">
        <title>Characterization of a novel blaVMB-2- harboring plasmid in Vibrio diabolicus.</title>
        <authorList>
            <person name="Liu M."/>
        </authorList>
    </citation>
    <scope>NUCLEOTIDE SEQUENCE [LARGE SCALE GENOMIC DNA]</scope>
    <source>
        <strain evidence="3 4">SLV18</strain>
    </source>
</reference>
<evidence type="ECO:0000256" key="2">
    <source>
        <dbReference type="ARBA" id="ARBA00022679"/>
    </source>
</evidence>
<evidence type="ECO:0000256" key="1">
    <source>
        <dbReference type="ARBA" id="ARBA00007274"/>
    </source>
</evidence>
<dbReference type="InterPro" id="IPR001451">
    <property type="entry name" value="Hexapep"/>
</dbReference>
<evidence type="ECO:0000313" key="4">
    <source>
        <dbReference type="Proteomes" id="UP000596337"/>
    </source>
</evidence>
<accession>A0AA92R7E6</accession>